<name>A0AAX6MT04_9PEZI</name>
<sequence>MCVNTKNIYQNHFYTKDNPSAAAVAHNHGTDVVCELGYVTNVTGVSNEGLLSEAIVDKSLLRLYEVLIQIRYFDPAGATPYRSIDNSEVSNLSALASALQPAQDGIVFKGNHILPMDLQGKSIAVIGMWANVTSQMLGSYTGLPLCKVLALLWAGYPGQDGGTALFNIITGKAAPAGRLPVVQYPASYADAVPMTDMALRPGSSNPGRTYRWYDKAVLPFGYGLHYTTFKASFQASVTTAKSYNIANIIKACEAKKQQFARLDLCDFGSFKINVTNAGNTTSDFVALEFLAREYGAQPYPLKSLAVYKQLRDIKPGMTSEVSLTVTLGTLARVDDKEIRYCTLENTKCCWMFPQDTIEFSLSGDAMVLDEFPQPPD</sequence>
<proteinExistence type="inferred from homology"/>
<dbReference type="InterPro" id="IPR017853">
    <property type="entry name" value="GH"/>
</dbReference>
<dbReference type="GO" id="GO:0031222">
    <property type="term" value="P:arabinan catabolic process"/>
    <property type="evidence" value="ECO:0007669"/>
    <property type="project" value="TreeGrafter"/>
</dbReference>
<dbReference type="InterPro" id="IPR002772">
    <property type="entry name" value="Glyco_hydro_3_C"/>
</dbReference>
<gene>
    <name evidence="8" type="ORF">Daesc_003276</name>
</gene>
<dbReference type="InterPro" id="IPR013783">
    <property type="entry name" value="Ig-like_fold"/>
</dbReference>
<keyword evidence="6" id="KW-0624">Polysaccharide degradation</keyword>
<dbReference type="Gene3D" id="3.40.50.1700">
    <property type="entry name" value="Glycoside hydrolase family 3 C-terminal domain"/>
    <property type="match status" value="1"/>
</dbReference>
<evidence type="ECO:0000256" key="2">
    <source>
        <dbReference type="ARBA" id="ARBA00022801"/>
    </source>
</evidence>
<dbReference type="Gene3D" id="2.60.40.10">
    <property type="entry name" value="Immunoglobulins"/>
    <property type="match status" value="1"/>
</dbReference>
<comment type="caution">
    <text evidence="8">The sequence shown here is derived from an EMBL/GenBank/DDBJ whole genome shotgun (WGS) entry which is preliminary data.</text>
</comment>
<protein>
    <recommendedName>
        <fullName evidence="7">Glycoside hydrolase family 3 C-terminal domain-containing protein</fullName>
    </recommendedName>
</protein>
<dbReference type="InterPro" id="IPR036962">
    <property type="entry name" value="Glyco_hydro_3_N_sf"/>
</dbReference>
<evidence type="ECO:0000256" key="6">
    <source>
        <dbReference type="ARBA" id="ARBA00023326"/>
    </source>
</evidence>
<dbReference type="InterPro" id="IPR044993">
    <property type="entry name" value="BXL"/>
</dbReference>
<dbReference type="SUPFAM" id="SSF52279">
    <property type="entry name" value="Beta-D-glucan exohydrolase, C-terminal domain"/>
    <property type="match status" value="1"/>
</dbReference>
<dbReference type="GO" id="GO:0046556">
    <property type="term" value="F:alpha-L-arabinofuranosidase activity"/>
    <property type="evidence" value="ECO:0007669"/>
    <property type="project" value="TreeGrafter"/>
</dbReference>
<evidence type="ECO:0000256" key="5">
    <source>
        <dbReference type="ARBA" id="ARBA00023295"/>
    </source>
</evidence>
<feature type="domain" description="Glycoside hydrolase family 3 C-terminal" evidence="7">
    <location>
        <begin position="147"/>
        <end position="226"/>
    </location>
</feature>
<dbReference type="AlphaFoldDB" id="A0AAX6MT04"/>
<dbReference type="Gene3D" id="3.20.20.300">
    <property type="entry name" value="Glycoside hydrolase, family 3, N-terminal domain"/>
    <property type="match status" value="1"/>
</dbReference>
<organism evidence="8 9">
    <name type="scientific">Daldinia eschscholtzii</name>
    <dbReference type="NCBI Taxonomy" id="292717"/>
    <lineage>
        <taxon>Eukaryota</taxon>
        <taxon>Fungi</taxon>
        <taxon>Dikarya</taxon>
        <taxon>Ascomycota</taxon>
        <taxon>Pezizomycotina</taxon>
        <taxon>Sordariomycetes</taxon>
        <taxon>Xylariomycetidae</taxon>
        <taxon>Xylariales</taxon>
        <taxon>Hypoxylaceae</taxon>
        <taxon>Daldinia</taxon>
    </lineage>
</organism>
<dbReference type="GO" id="GO:0045493">
    <property type="term" value="P:xylan catabolic process"/>
    <property type="evidence" value="ECO:0007669"/>
    <property type="project" value="InterPro"/>
</dbReference>
<keyword evidence="5" id="KW-0326">Glycosidase</keyword>
<evidence type="ECO:0000313" key="8">
    <source>
        <dbReference type="EMBL" id="KAK6955634.1"/>
    </source>
</evidence>
<dbReference type="Proteomes" id="UP001369815">
    <property type="component" value="Unassembled WGS sequence"/>
</dbReference>
<keyword evidence="2" id="KW-0378">Hydrolase</keyword>
<dbReference type="SUPFAM" id="SSF51445">
    <property type="entry name" value="(Trans)glycosidases"/>
    <property type="match status" value="1"/>
</dbReference>
<evidence type="ECO:0000256" key="4">
    <source>
        <dbReference type="ARBA" id="ARBA00023277"/>
    </source>
</evidence>
<keyword evidence="9" id="KW-1185">Reference proteome</keyword>
<dbReference type="PANTHER" id="PTHR42721">
    <property type="entry name" value="SUGAR HYDROLASE-RELATED"/>
    <property type="match status" value="1"/>
</dbReference>
<evidence type="ECO:0000256" key="1">
    <source>
        <dbReference type="ARBA" id="ARBA00005336"/>
    </source>
</evidence>
<dbReference type="InterPro" id="IPR036881">
    <property type="entry name" value="Glyco_hydro_3_C_sf"/>
</dbReference>
<keyword evidence="4" id="KW-0119">Carbohydrate metabolism</keyword>
<comment type="similarity">
    <text evidence="1">Belongs to the glycosyl hydrolase 3 family.</text>
</comment>
<keyword evidence="3" id="KW-0325">Glycoprotein</keyword>
<evidence type="ECO:0000259" key="7">
    <source>
        <dbReference type="Pfam" id="PF01915"/>
    </source>
</evidence>
<dbReference type="PANTHER" id="PTHR42721:SF3">
    <property type="entry name" value="BETA-D-XYLOSIDASE 5-RELATED"/>
    <property type="match status" value="1"/>
</dbReference>
<evidence type="ECO:0000256" key="3">
    <source>
        <dbReference type="ARBA" id="ARBA00023180"/>
    </source>
</evidence>
<reference evidence="8 9" key="1">
    <citation type="journal article" date="2024" name="Front Chem Biol">
        <title>Unveiling the potential of Daldinia eschscholtzii MFLUCC 19-0629 through bioactivity and bioinformatics studies for enhanced sustainable agriculture production.</title>
        <authorList>
            <person name="Brooks S."/>
            <person name="Weaver J.A."/>
            <person name="Klomchit A."/>
            <person name="Alharthi S.A."/>
            <person name="Onlamun T."/>
            <person name="Nurani R."/>
            <person name="Vong T.K."/>
            <person name="Alberti F."/>
            <person name="Greco C."/>
        </authorList>
    </citation>
    <scope>NUCLEOTIDE SEQUENCE [LARGE SCALE GENOMIC DNA]</scope>
    <source>
        <strain evidence="8">MFLUCC 19-0629</strain>
    </source>
</reference>
<dbReference type="Pfam" id="PF01915">
    <property type="entry name" value="Glyco_hydro_3_C"/>
    <property type="match status" value="1"/>
</dbReference>
<accession>A0AAX6MT04</accession>
<evidence type="ECO:0000313" key="9">
    <source>
        <dbReference type="Proteomes" id="UP001369815"/>
    </source>
</evidence>
<dbReference type="GO" id="GO:0009044">
    <property type="term" value="F:xylan 1,4-beta-xylosidase activity"/>
    <property type="evidence" value="ECO:0007669"/>
    <property type="project" value="InterPro"/>
</dbReference>
<dbReference type="EMBL" id="JBANMG010000003">
    <property type="protein sequence ID" value="KAK6955634.1"/>
    <property type="molecule type" value="Genomic_DNA"/>
</dbReference>